<dbReference type="PANTHER" id="PTHR10660">
    <property type="entry name" value="PROTEASOME REGULATOR PA28"/>
    <property type="match status" value="1"/>
</dbReference>
<keyword evidence="2" id="KW-0647">Proteasome</keyword>
<evidence type="ECO:0000256" key="3">
    <source>
        <dbReference type="SAM" id="MobiDB-lite"/>
    </source>
</evidence>
<dbReference type="GO" id="GO:0005654">
    <property type="term" value="C:nucleoplasm"/>
    <property type="evidence" value="ECO:0007669"/>
    <property type="project" value="TreeGrafter"/>
</dbReference>
<accession>A0A914DR23</accession>
<dbReference type="GO" id="GO:0061133">
    <property type="term" value="F:endopeptidase activator activity"/>
    <property type="evidence" value="ECO:0007669"/>
    <property type="project" value="TreeGrafter"/>
</dbReference>
<dbReference type="InterPro" id="IPR036252">
    <property type="entry name" value="Proteasome_activ_sf"/>
</dbReference>
<dbReference type="GO" id="GO:0005737">
    <property type="term" value="C:cytoplasm"/>
    <property type="evidence" value="ECO:0007669"/>
    <property type="project" value="TreeGrafter"/>
</dbReference>
<dbReference type="SUPFAM" id="SSF47216">
    <property type="entry name" value="Proteasome activator"/>
    <property type="match status" value="1"/>
</dbReference>
<dbReference type="InterPro" id="IPR036997">
    <property type="entry name" value="PA28_C_sf"/>
</dbReference>
<dbReference type="InterPro" id="IPR003186">
    <property type="entry name" value="PA28_C"/>
</dbReference>
<evidence type="ECO:0000256" key="4">
    <source>
        <dbReference type="SAM" id="Phobius"/>
    </source>
</evidence>
<feature type="domain" description="Proteasome activator PA28 C-terminal" evidence="5">
    <location>
        <begin position="158"/>
        <end position="299"/>
    </location>
</feature>
<dbReference type="PANTHER" id="PTHR10660:SF2">
    <property type="entry name" value="LD45860P"/>
    <property type="match status" value="1"/>
</dbReference>
<evidence type="ECO:0000256" key="2">
    <source>
        <dbReference type="ARBA" id="ARBA00022942"/>
    </source>
</evidence>
<dbReference type="GO" id="GO:0008537">
    <property type="term" value="C:proteasome activator complex"/>
    <property type="evidence" value="ECO:0007669"/>
    <property type="project" value="InterPro"/>
</dbReference>
<feature type="transmembrane region" description="Helical" evidence="4">
    <location>
        <begin position="108"/>
        <end position="127"/>
    </location>
</feature>
<feature type="region of interest" description="Disordered" evidence="3">
    <location>
        <begin position="292"/>
        <end position="317"/>
    </location>
</feature>
<reference evidence="7" key="1">
    <citation type="submission" date="2022-11" db="UniProtKB">
        <authorList>
            <consortium name="WormBaseParasite"/>
        </authorList>
    </citation>
    <scope>IDENTIFICATION</scope>
</reference>
<evidence type="ECO:0000259" key="5">
    <source>
        <dbReference type="Pfam" id="PF02252"/>
    </source>
</evidence>
<keyword evidence="4" id="KW-0472">Membrane</keyword>
<protein>
    <submittedName>
        <fullName evidence="7">Proteasome activator PA28 C-terminal domain-containing protein</fullName>
    </submittedName>
</protein>
<organism evidence="6 7">
    <name type="scientific">Acrobeloides nanus</name>
    <dbReference type="NCBI Taxonomy" id="290746"/>
    <lineage>
        <taxon>Eukaryota</taxon>
        <taxon>Metazoa</taxon>
        <taxon>Ecdysozoa</taxon>
        <taxon>Nematoda</taxon>
        <taxon>Chromadorea</taxon>
        <taxon>Rhabditida</taxon>
        <taxon>Tylenchina</taxon>
        <taxon>Cephalobomorpha</taxon>
        <taxon>Cephaloboidea</taxon>
        <taxon>Cephalobidae</taxon>
        <taxon>Acrobeloides</taxon>
    </lineage>
</organism>
<evidence type="ECO:0000313" key="7">
    <source>
        <dbReference type="WBParaSite" id="ACRNAN_scaffold369.g9281.t1"/>
    </source>
</evidence>
<dbReference type="GO" id="GO:2000045">
    <property type="term" value="P:regulation of G1/S transition of mitotic cell cycle"/>
    <property type="evidence" value="ECO:0007669"/>
    <property type="project" value="TreeGrafter"/>
</dbReference>
<dbReference type="Proteomes" id="UP000887540">
    <property type="component" value="Unplaced"/>
</dbReference>
<sequence>MPENIQPNTKSILYGPKESRVIEKVDNHFSVNQPIFFHEQVYPAPIKYPNNIEGHETFASCAKKSLKEAEKLIERLPELYLEWDKLKTEYSSKVHLTTSKDIVRNKRYDLIVGSLICMSVSAIAFLLTSNILYIIGFLAALGYLFIEELGFGKDNFTLKPNPEVEILIQKLQPKIDDLYEVLCHLYTWIRLHIPERSSGNNLFVEHQEDIGHQIHKCILYVANLNFELNSFPYKEVYKLAKDFWRNKQDYDLYEINSIEKKFFRDRYSQIFNCRDIIHETYDVLKKNFEKIKNPRGENETPSDDDEPKQKNCPSYIS</sequence>
<evidence type="ECO:0000313" key="6">
    <source>
        <dbReference type="Proteomes" id="UP000887540"/>
    </source>
</evidence>
<comment type="similarity">
    <text evidence="1">Belongs to the PA28 family.</text>
</comment>
<name>A0A914DR23_9BILA</name>
<dbReference type="Gene3D" id="1.20.120.180">
    <property type="entry name" value="Proteasome activator pa28, C-terminal domain"/>
    <property type="match status" value="1"/>
</dbReference>
<proteinExistence type="inferred from homology"/>
<evidence type="ECO:0000256" key="1">
    <source>
        <dbReference type="ARBA" id="ARBA00005883"/>
    </source>
</evidence>
<keyword evidence="6" id="KW-1185">Reference proteome</keyword>
<keyword evidence="4" id="KW-0812">Transmembrane</keyword>
<keyword evidence="4" id="KW-1133">Transmembrane helix</keyword>
<dbReference type="Pfam" id="PF02252">
    <property type="entry name" value="PA28_C"/>
    <property type="match status" value="1"/>
</dbReference>
<dbReference type="AlphaFoldDB" id="A0A914DR23"/>
<dbReference type="GO" id="GO:0061136">
    <property type="term" value="P:regulation of proteasomal protein catabolic process"/>
    <property type="evidence" value="ECO:0007669"/>
    <property type="project" value="TreeGrafter"/>
</dbReference>
<dbReference type="InterPro" id="IPR009077">
    <property type="entry name" value="Proteasome_activ_PA28"/>
</dbReference>
<dbReference type="WBParaSite" id="ACRNAN_scaffold369.g9281.t1">
    <property type="protein sequence ID" value="ACRNAN_scaffold369.g9281.t1"/>
    <property type="gene ID" value="ACRNAN_scaffold369.g9281"/>
</dbReference>